<feature type="transmembrane region" description="Helical" evidence="1">
    <location>
        <begin position="311"/>
        <end position="329"/>
    </location>
</feature>
<feature type="transmembrane region" description="Helical" evidence="1">
    <location>
        <begin position="216"/>
        <end position="237"/>
    </location>
</feature>
<keyword evidence="1" id="KW-0812">Transmembrane</keyword>
<feature type="transmembrane region" description="Helical" evidence="1">
    <location>
        <begin position="439"/>
        <end position="458"/>
    </location>
</feature>
<dbReference type="Proteomes" id="UP000824969">
    <property type="component" value="Chromosome"/>
</dbReference>
<evidence type="ECO:0000313" key="2">
    <source>
        <dbReference type="EMBL" id="BBL67012.1"/>
    </source>
</evidence>
<protein>
    <submittedName>
        <fullName evidence="2">Uncharacterized protein</fullName>
    </submittedName>
</protein>
<keyword evidence="1" id="KW-1133">Transmembrane helix</keyword>
<keyword evidence="3" id="KW-1185">Reference proteome</keyword>
<proteinExistence type="predicted"/>
<feature type="transmembrane region" description="Helical" evidence="1">
    <location>
        <begin position="356"/>
        <end position="374"/>
    </location>
</feature>
<feature type="transmembrane region" description="Helical" evidence="1">
    <location>
        <begin position="116"/>
        <end position="137"/>
    </location>
</feature>
<feature type="transmembrane region" description="Helical" evidence="1">
    <location>
        <begin position="21"/>
        <end position="44"/>
    </location>
</feature>
<name>A0ABN5XE67_9EURY</name>
<feature type="transmembrane region" description="Helical" evidence="1">
    <location>
        <begin position="56"/>
        <end position="77"/>
    </location>
</feature>
<evidence type="ECO:0000313" key="3">
    <source>
        <dbReference type="Proteomes" id="UP000824969"/>
    </source>
</evidence>
<gene>
    <name evidence="2" type="ORF">MchiMG62_01930</name>
</gene>
<feature type="transmembrane region" description="Helical" evidence="1">
    <location>
        <begin position="380"/>
        <end position="401"/>
    </location>
</feature>
<dbReference type="RefSeq" id="WP_221057501.1">
    <property type="nucleotide sequence ID" value="NZ_AP019781.1"/>
</dbReference>
<feature type="transmembrane region" description="Helical" evidence="1">
    <location>
        <begin position="174"/>
        <end position="196"/>
    </location>
</feature>
<feature type="transmembrane region" description="Helical" evidence="1">
    <location>
        <begin position="413"/>
        <end position="433"/>
    </location>
</feature>
<keyword evidence="1" id="KW-0472">Membrane</keyword>
<dbReference type="GeneID" id="66129693"/>
<sequence length="470" mass="50568">MPVPDLFYAMMKEEWRMHSTIFGSLGFALFPAVIAVFAFLGSLTLPIFADVFPYDVVALLIHALFLLMGVMVGSFGLMGREFMNRRFGQASLIAYASRSLPVSERRIFAAFLIKDTVYYILLYVLPFAAGFTAATPFTGLDPALGLLAFVSLALAFLLGLSAVCFLSTLYARSVALLAGTAAVLAVAALAAFRLGAMTISTVLPPYAFFLDPALEPLALSLLLILVPAAASVIFVTVDYPDRTKRFTNRLDPLAGRLGGLGSAHFIAKDALDLLRSEGGAGKVIFSFLLPLGLVWVCLQVLIRFIPGIDPLVVFAVLLGVISATIYNWLTEFDSFTSYAFLPVEVSEVIDAKLKSYALANLLPATVLVLAAATSGGAGTFLPALAAFASVSAYTLAVTVYLTGLHPNVMLYHAWVFLRYLLAISPALLLLIFASIVDPAYAALSLLLLAPAAFLLARARTRWQAWEMPTY</sequence>
<organism evidence="2 3">
    <name type="scientific">Methanoculleus chikugoensis</name>
    <dbReference type="NCBI Taxonomy" id="118126"/>
    <lineage>
        <taxon>Archaea</taxon>
        <taxon>Methanobacteriati</taxon>
        <taxon>Methanobacteriota</taxon>
        <taxon>Stenosarchaea group</taxon>
        <taxon>Methanomicrobia</taxon>
        <taxon>Methanomicrobiales</taxon>
        <taxon>Methanomicrobiaceae</taxon>
        <taxon>Methanoculleus</taxon>
    </lineage>
</organism>
<feature type="transmembrane region" description="Helical" evidence="1">
    <location>
        <begin position="283"/>
        <end position="305"/>
    </location>
</feature>
<dbReference type="EMBL" id="AP019781">
    <property type="protein sequence ID" value="BBL67012.1"/>
    <property type="molecule type" value="Genomic_DNA"/>
</dbReference>
<evidence type="ECO:0000256" key="1">
    <source>
        <dbReference type="SAM" id="Phobius"/>
    </source>
</evidence>
<feature type="transmembrane region" description="Helical" evidence="1">
    <location>
        <begin position="143"/>
        <end position="167"/>
    </location>
</feature>
<accession>A0ABN5XE67</accession>
<reference evidence="2 3" key="1">
    <citation type="submission" date="2019-06" db="EMBL/GenBank/DDBJ databases">
        <title>Complete genome sequence of Methanoculleus chikugoensis strain MG62.</title>
        <authorList>
            <person name="Asakawa S."/>
            <person name="Dianou D."/>
        </authorList>
    </citation>
    <scope>NUCLEOTIDE SEQUENCE [LARGE SCALE GENOMIC DNA]</scope>
    <source>
        <strain evidence="2 3">MG62</strain>
    </source>
</reference>